<gene>
    <name evidence="3" type="ORF">J1899_01695</name>
</gene>
<dbReference type="PANTHER" id="PTHR36109:SF2">
    <property type="entry name" value="MEMBRANE PROTEIN"/>
    <property type="match status" value="1"/>
</dbReference>
<accession>A0ABX8FDR9</accession>
<keyword evidence="4" id="KW-1185">Reference proteome</keyword>
<feature type="compositionally biased region" description="Polar residues" evidence="1">
    <location>
        <begin position="151"/>
        <end position="165"/>
    </location>
</feature>
<evidence type="ECO:0000313" key="3">
    <source>
        <dbReference type="EMBL" id="QVY61871.1"/>
    </source>
</evidence>
<evidence type="ECO:0000313" key="4">
    <source>
        <dbReference type="Proteomes" id="UP000679247"/>
    </source>
</evidence>
<organism evidence="3 4">
    <name type="scientific">Cytobacillus gottheilii</name>
    <dbReference type="NCBI Taxonomy" id="859144"/>
    <lineage>
        <taxon>Bacteria</taxon>
        <taxon>Bacillati</taxon>
        <taxon>Bacillota</taxon>
        <taxon>Bacilli</taxon>
        <taxon>Bacillales</taxon>
        <taxon>Bacillaceae</taxon>
        <taxon>Cytobacillus</taxon>
    </lineage>
</organism>
<dbReference type="PANTHER" id="PTHR36109">
    <property type="entry name" value="MEMBRANE PROTEIN-RELATED"/>
    <property type="match status" value="1"/>
</dbReference>
<protein>
    <submittedName>
        <fullName evidence="3">General stress protein</fullName>
    </submittedName>
</protein>
<feature type="compositionally biased region" description="Low complexity" evidence="1">
    <location>
        <begin position="187"/>
        <end position="197"/>
    </location>
</feature>
<evidence type="ECO:0000259" key="2">
    <source>
        <dbReference type="Pfam" id="PF11181"/>
    </source>
</evidence>
<name>A0ABX8FDR9_9BACI</name>
<dbReference type="Pfam" id="PF11181">
    <property type="entry name" value="YflT"/>
    <property type="match status" value="1"/>
</dbReference>
<feature type="domain" description="General stress protein 17M-like" evidence="2">
    <location>
        <begin position="7"/>
        <end position="76"/>
    </location>
</feature>
<sequence>MSTNKKVVGSYKTEREAIDAVERLRADGYRSEDISVISRNRANLDEVTKETGTKAEQGLATGAATGGVLGGLTGILAGVGALAIPGIGPIVAAGPIATALAGAAVGAGAGSIAGALIGMGIPEDEANRYESDVKEGNILVIVEPHSETDDLNTGYNLRNDSNSDLSARRADEDPLNPGELDNRSYAPDDPTAPVPDVNIDPNRPLNEKMNADPENYPSGYADEIGTRDGRLPKFNAREDNPFKD</sequence>
<feature type="region of interest" description="Disordered" evidence="1">
    <location>
        <begin position="149"/>
        <end position="244"/>
    </location>
</feature>
<dbReference type="InterPro" id="IPR052948">
    <property type="entry name" value="Low_temp-induced_all0457"/>
</dbReference>
<evidence type="ECO:0000256" key="1">
    <source>
        <dbReference type="SAM" id="MobiDB-lite"/>
    </source>
</evidence>
<feature type="compositionally biased region" description="Basic and acidic residues" evidence="1">
    <location>
        <begin position="224"/>
        <end position="244"/>
    </location>
</feature>
<proteinExistence type="predicted"/>
<dbReference type="RefSeq" id="WP_214477110.1">
    <property type="nucleotide sequence ID" value="NZ_CP071709.1"/>
</dbReference>
<dbReference type="EMBL" id="CP071709">
    <property type="protein sequence ID" value="QVY61871.1"/>
    <property type="molecule type" value="Genomic_DNA"/>
</dbReference>
<dbReference type="Proteomes" id="UP000679247">
    <property type="component" value="Chromosome"/>
</dbReference>
<reference evidence="3 4" key="1">
    <citation type="submission" date="2021-03" db="EMBL/GenBank/DDBJ databases">
        <title>The first data on the complete genome of the tetrodotoxin-producing bacterium.</title>
        <authorList>
            <person name="Melnikova D.I."/>
            <person name="Nijland R."/>
            <person name="Magarlamov T.Y."/>
        </authorList>
    </citation>
    <scope>NUCLEOTIDE SEQUENCE [LARGE SCALE GENOMIC DNA]</scope>
    <source>
        <strain evidence="3 4">1839</strain>
    </source>
</reference>
<dbReference type="InterPro" id="IPR025889">
    <property type="entry name" value="GSP17M-like_dom"/>
</dbReference>